<protein>
    <submittedName>
        <fullName evidence="1">Uncharacterized protein</fullName>
    </submittedName>
</protein>
<dbReference type="Proteomes" id="UP000092460">
    <property type="component" value="Unassembled WGS sequence"/>
</dbReference>
<organism evidence="1 2">
    <name type="scientific">Glossina palpalis gambiensis</name>
    <dbReference type="NCBI Taxonomy" id="67801"/>
    <lineage>
        <taxon>Eukaryota</taxon>
        <taxon>Metazoa</taxon>
        <taxon>Ecdysozoa</taxon>
        <taxon>Arthropoda</taxon>
        <taxon>Hexapoda</taxon>
        <taxon>Insecta</taxon>
        <taxon>Pterygota</taxon>
        <taxon>Neoptera</taxon>
        <taxon>Endopterygota</taxon>
        <taxon>Diptera</taxon>
        <taxon>Brachycera</taxon>
        <taxon>Muscomorpha</taxon>
        <taxon>Hippoboscoidea</taxon>
        <taxon>Glossinidae</taxon>
        <taxon>Glossina</taxon>
    </lineage>
</organism>
<dbReference type="EnsemblMetazoa" id="GPPI029396-RA">
    <property type="protein sequence ID" value="GPPI029396-PA"/>
    <property type="gene ID" value="GPPI029396"/>
</dbReference>
<evidence type="ECO:0000313" key="1">
    <source>
        <dbReference type="EnsemblMetazoa" id="GPPI029396-PA"/>
    </source>
</evidence>
<dbReference type="EMBL" id="JXJN01013912">
    <property type="status" value="NOT_ANNOTATED_CDS"/>
    <property type="molecule type" value="Genomic_DNA"/>
</dbReference>
<dbReference type="VEuPathDB" id="VectorBase:GPPI029396"/>
<proteinExistence type="predicted"/>
<dbReference type="AlphaFoldDB" id="A0A1B0BGN2"/>
<evidence type="ECO:0000313" key="2">
    <source>
        <dbReference type="Proteomes" id="UP000092460"/>
    </source>
</evidence>
<keyword evidence="2" id="KW-1185">Reference proteome</keyword>
<sequence>MVMLSGHDAARQPRKELQVYFVTMRANGKTTAVTTTIKAVYGVKLTTHRIFSHDARIQPSKRVKQQQFHIARNCNVR</sequence>
<reference evidence="2" key="1">
    <citation type="submission" date="2015-01" db="EMBL/GenBank/DDBJ databases">
        <authorList>
            <person name="Aksoy S."/>
            <person name="Warren W."/>
            <person name="Wilson R.K."/>
        </authorList>
    </citation>
    <scope>NUCLEOTIDE SEQUENCE [LARGE SCALE GENOMIC DNA]</scope>
    <source>
        <strain evidence="2">IAEA</strain>
    </source>
</reference>
<name>A0A1B0BGN2_9MUSC</name>
<accession>A0A1B0BGN2</accession>
<reference evidence="1" key="2">
    <citation type="submission" date="2020-05" db="UniProtKB">
        <authorList>
            <consortium name="EnsemblMetazoa"/>
        </authorList>
    </citation>
    <scope>IDENTIFICATION</scope>
    <source>
        <strain evidence="1">IAEA</strain>
    </source>
</reference>